<comment type="caution">
    <text evidence="2">The sequence shown here is derived from an EMBL/GenBank/DDBJ whole genome shotgun (WGS) entry which is preliminary data.</text>
</comment>
<organism evidence="2 3">
    <name type="scientific">Microbispora catharanthi</name>
    <dbReference type="NCBI Taxonomy" id="1712871"/>
    <lineage>
        <taxon>Bacteria</taxon>
        <taxon>Bacillati</taxon>
        <taxon>Actinomycetota</taxon>
        <taxon>Actinomycetes</taxon>
        <taxon>Streptosporangiales</taxon>
        <taxon>Streptosporangiaceae</taxon>
        <taxon>Microbispora</taxon>
    </lineage>
</organism>
<feature type="signal peptide" evidence="1">
    <location>
        <begin position="1"/>
        <end position="24"/>
    </location>
</feature>
<keyword evidence="3" id="KW-1185">Reference proteome</keyword>
<sequence>MHRTRKFILRLFIALMVTAGLVPAATGARAAVPNMWGFAYVDALAGPPPAAHQGLSPAGAITSVLIPPRVDVTFPTITLMDGVVHVTAVSPNPEWCQVAKWGPGSPGLLVQVRCYKYGGAPVIVPFTIVYEQSSGTLSPPEAVAHLYYDGASVVSSYNSTAGVNSVAAGPVGVWTVTLPGLPTTPTGNLQVTAVDPAQPARCKVGNWTPSAAGQVVEVRCFDATSKPLKTGWTLSYTRQRAITGGAKPPKYFAYTMDESPTTPGPYPPSSAWSYNPIIVPNTVQDALPFRSVTFPGVGVLPDDVQVTAFGPGPEYCQLGGLWSVSSVNAYVNKMICFNGTAFTKQRTFVTYTSAI</sequence>
<accession>A0A5N6BQZ0</accession>
<evidence type="ECO:0000313" key="2">
    <source>
        <dbReference type="EMBL" id="KAB8182840.1"/>
    </source>
</evidence>
<protein>
    <submittedName>
        <fullName evidence="2">Uncharacterized protein</fullName>
    </submittedName>
</protein>
<proteinExistence type="predicted"/>
<dbReference type="AlphaFoldDB" id="A0A5N6BQZ0"/>
<keyword evidence="1" id="KW-0732">Signal</keyword>
<evidence type="ECO:0000256" key="1">
    <source>
        <dbReference type="SAM" id="SignalP"/>
    </source>
</evidence>
<dbReference type="EMBL" id="VDMA02000012">
    <property type="protein sequence ID" value="KAB8182840.1"/>
    <property type="molecule type" value="Genomic_DNA"/>
</dbReference>
<gene>
    <name evidence="2" type="ORF">FH610_022935</name>
</gene>
<feature type="chain" id="PRO_5038721738" evidence="1">
    <location>
        <begin position="25"/>
        <end position="355"/>
    </location>
</feature>
<evidence type="ECO:0000313" key="3">
    <source>
        <dbReference type="Proteomes" id="UP000313066"/>
    </source>
</evidence>
<dbReference type="Proteomes" id="UP000313066">
    <property type="component" value="Unassembled WGS sequence"/>
</dbReference>
<dbReference type="RefSeq" id="WP_139576683.1">
    <property type="nucleotide sequence ID" value="NZ_VDMA02000012.1"/>
</dbReference>
<reference evidence="2 3" key="1">
    <citation type="submission" date="2019-10" db="EMBL/GenBank/DDBJ databases">
        <title>Nonomuraea sp. nov., isolated from Phyllanthus amarus.</title>
        <authorList>
            <person name="Klykleung N."/>
            <person name="Tanasupawat S."/>
        </authorList>
    </citation>
    <scope>NUCLEOTIDE SEQUENCE [LARGE SCALE GENOMIC DNA]</scope>
    <source>
        <strain evidence="2 3">CR1-09</strain>
    </source>
</reference>
<name>A0A5N6BQZ0_9ACTN</name>